<keyword evidence="3" id="KW-1185">Reference proteome</keyword>
<gene>
    <name evidence="2" type="ORF">ITX44_37410</name>
</gene>
<comment type="caution">
    <text evidence="2">The sequence shown here is derived from an EMBL/GenBank/DDBJ whole genome shotgun (WGS) entry which is preliminary data.</text>
</comment>
<protein>
    <submittedName>
        <fullName evidence="2">Uncharacterized protein</fullName>
    </submittedName>
</protein>
<dbReference type="EMBL" id="JADKYB010000031">
    <property type="protein sequence ID" value="MBM9510141.1"/>
    <property type="molecule type" value="Genomic_DNA"/>
</dbReference>
<dbReference type="Proteomes" id="UP000749040">
    <property type="component" value="Unassembled WGS sequence"/>
</dbReference>
<proteinExistence type="predicted"/>
<dbReference type="RefSeq" id="WP_205363841.1">
    <property type="nucleotide sequence ID" value="NZ_JADKYB010000031.1"/>
</dbReference>
<feature type="chain" id="PRO_5046110092" evidence="1">
    <location>
        <begin position="32"/>
        <end position="112"/>
    </location>
</feature>
<keyword evidence="1" id="KW-0732">Signal</keyword>
<evidence type="ECO:0000313" key="2">
    <source>
        <dbReference type="EMBL" id="MBM9510141.1"/>
    </source>
</evidence>
<accession>A0ABS2U3H1</accession>
<name>A0ABS2U3H1_9ACTN</name>
<organism evidence="2 3">
    <name type="scientific">Actinacidiphila acididurans</name>
    <dbReference type="NCBI Taxonomy" id="2784346"/>
    <lineage>
        <taxon>Bacteria</taxon>
        <taxon>Bacillati</taxon>
        <taxon>Actinomycetota</taxon>
        <taxon>Actinomycetes</taxon>
        <taxon>Kitasatosporales</taxon>
        <taxon>Streptomycetaceae</taxon>
        <taxon>Actinacidiphila</taxon>
    </lineage>
</organism>
<reference evidence="2 3" key="1">
    <citation type="submission" date="2021-01" db="EMBL/GenBank/DDBJ databases">
        <title>Streptomyces acididurans sp. nov., isolated from a peat swamp forest soil.</title>
        <authorList>
            <person name="Chantavorakit T."/>
            <person name="Duangmal K."/>
        </authorList>
    </citation>
    <scope>NUCLEOTIDE SEQUENCE [LARGE SCALE GENOMIC DNA]</scope>
    <source>
        <strain evidence="2 3">KK5PA1</strain>
    </source>
</reference>
<evidence type="ECO:0000256" key="1">
    <source>
        <dbReference type="SAM" id="SignalP"/>
    </source>
</evidence>
<sequence>MRLKHAARVFAVAAATAAATLSLSPSTTAVASSNLILWTDTAGIQHVYAPAGSLCYTVGTPAGKELYNQTVDFKISLYAAANCPTPPGPFSVIPPGSHATNVYFTSFLVSPR</sequence>
<evidence type="ECO:0000313" key="3">
    <source>
        <dbReference type="Proteomes" id="UP000749040"/>
    </source>
</evidence>
<feature type="signal peptide" evidence="1">
    <location>
        <begin position="1"/>
        <end position="31"/>
    </location>
</feature>